<dbReference type="InterPro" id="IPR042245">
    <property type="entry name" value="Tgt2/MlaC_sf"/>
</dbReference>
<dbReference type="PIRSF" id="PIRSF004649">
    <property type="entry name" value="MlaC"/>
    <property type="match status" value="1"/>
</dbReference>
<dbReference type="Gene3D" id="3.10.450.710">
    <property type="entry name" value="Tgt2/MlaC"/>
    <property type="match status" value="1"/>
</dbReference>
<name>A0A932ZVC0_UNCTE</name>
<dbReference type="InterPro" id="IPR008869">
    <property type="entry name" value="MlaC/ttg2D"/>
</dbReference>
<sequence>MIGPKVRLCIALLLAAALLVLAAAAWAGEPTHQLKSAVDKVLAVLRNPELRKKENKEERRKKIREVVESEFDFAAMARSALAAHWEKRSPAERKEFVQLFSILIERTYIGKIELYTDETVRYANERLENGFATVDTFIATKKGQEILIRYSMLKSGNDWKVYDVTIEGNRLVKNYRDQFQSIIRRSSYEDLVKTLRAKRDEG</sequence>
<feature type="signal peptide" evidence="1">
    <location>
        <begin position="1"/>
        <end position="27"/>
    </location>
</feature>
<dbReference type="PANTHER" id="PTHR36573:SF1">
    <property type="entry name" value="INTERMEMBRANE PHOSPHOLIPID TRANSPORT SYSTEM BINDING PROTEIN MLAC"/>
    <property type="match status" value="1"/>
</dbReference>
<dbReference type="PANTHER" id="PTHR36573">
    <property type="entry name" value="INTERMEMBRANE PHOSPHOLIPID TRANSPORT SYSTEM BINDING PROTEIN MLAC"/>
    <property type="match status" value="1"/>
</dbReference>
<comment type="caution">
    <text evidence="2">The sequence shown here is derived from an EMBL/GenBank/DDBJ whole genome shotgun (WGS) entry which is preliminary data.</text>
</comment>
<dbReference type="EMBL" id="JACQRX010000015">
    <property type="protein sequence ID" value="MBI4250877.1"/>
    <property type="molecule type" value="Genomic_DNA"/>
</dbReference>
<accession>A0A932ZVC0</accession>
<dbReference type="AlphaFoldDB" id="A0A932ZVC0"/>
<feature type="chain" id="PRO_5037072411" evidence="1">
    <location>
        <begin position="28"/>
        <end position="202"/>
    </location>
</feature>
<reference evidence="2" key="1">
    <citation type="submission" date="2020-07" db="EMBL/GenBank/DDBJ databases">
        <title>Huge and variable diversity of episymbiotic CPR bacteria and DPANN archaea in groundwater ecosystems.</title>
        <authorList>
            <person name="He C.Y."/>
            <person name="Keren R."/>
            <person name="Whittaker M."/>
            <person name="Farag I.F."/>
            <person name="Doudna J."/>
            <person name="Cate J.H.D."/>
            <person name="Banfield J.F."/>
        </authorList>
    </citation>
    <scope>NUCLEOTIDE SEQUENCE</scope>
    <source>
        <strain evidence="2">NC_groundwater_1370_Ag_S-0.2um_69_93</strain>
    </source>
</reference>
<evidence type="ECO:0000256" key="1">
    <source>
        <dbReference type="SAM" id="SignalP"/>
    </source>
</evidence>
<proteinExistence type="predicted"/>
<evidence type="ECO:0000313" key="3">
    <source>
        <dbReference type="Proteomes" id="UP000752292"/>
    </source>
</evidence>
<evidence type="ECO:0000313" key="2">
    <source>
        <dbReference type="EMBL" id="MBI4250877.1"/>
    </source>
</evidence>
<dbReference type="Pfam" id="PF05494">
    <property type="entry name" value="MlaC"/>
    <property type="match status" value="1"/>
</dbReference>
<dbReference type="Proteomes" id="UP000752292">
    <property type="component" value="Unassembled WGS sequence"/>
</dbReference>
<keyword evidence="1" id="KW-0732">Signal</keyword>
<protein>
    <submittedName>
        <fullName evidence="2">ABC transporter substrate-binding protein</fullName>
    </submittedName>
</protein>
<organism evidence="2 3">
    <name type="scientific">Tectimicrobiota bacterium</name>
    <dbReference type="NCBI Taxonomy" id="2528274"/>
    <lineage>
        <taxon>Bacteria</taxon>
        <taxon>Pseudomonadati</taxon>
        <taxon>Nitrospinota/Tectimicrobiota group</taxon>
        <taxon>Candidatus Tectimicrobiota</taxon>
    </lineage>
</organism>
<gene>
    <name evidence="2" type="ORF">HY618_00320</name>
</gene>